<protein>
    <submittedName>
        <fullName evidence="2">Uncharacterized protein</fullName>
    </submittedName>
</protein>
<name>W9IKG3_FUSOX</name>
<dbReference type="Proteomes" id="UP000030753">
    <property type="component" value="Unassembled WGS sequence"/>
</dbReference>
<dbReference type="EMBL" id="JH717842">
    <property type="protein sequence ID" value="EWY93324.1"/>
    <property type="molecule type" value="Genomic_DNA"/>
</dbReference>
<keyword evidence="1" id="KW-0812">Transmembrane</keyword>
<gene>
    <name evidence="2" type="ORF">FOYG_06580</name>
</gene>
<dbReference type="HOGENOM" id="CLU_1845186_0_0_1"/>
<evidence type="ECO:0000313" key="2">
    <source>
        <dbReference type="EMBL" id="EWY93324.1"/>
    </source>
</evidence>
<keyword evidence="1" id="KW-1133">Transmembrane helix</keyword>
<keyword evidence="1" id="KW-0472">Membrane</keyword>
<evidence type="ECO:0000256" key="1">
    <source>
        <dbReference type="SAM" id="Phobius"/>
    </source>
</evidence>
<organism evidence="2 3">
    <name type="scientific">Fusarium oxysporum NRRL 32931</name>
    <dbReference type="NCBI Taxonomy" id="660029"/>
    <lineage>
        <taxon>Eukaryota</taxon>
        <taxon>Fungi</taxon>
        <taxon>Dikarya</taxon>
        <taxon>Ascomycota</taxon>
        <taxon>Pezizomycotina</taxon>
        <taxon>Sordariomycetes</taxon>
        <taxon>Hypocreomycetidae</taxon>
        <taxon>Hypocreales</taxon>
        <taxon>Nectriaceae</taxon>
        <taxon>Fusarium</taxon>
        <taxon>Fusarium oxysporum species complex</taxon>
    </lineage>
</organism>
<feature type="transmembrane region" description="Helical" evidence="1">
    <location>
        <begin position="20"/>
        <end position="40"/>
    </location>
</feature>
<evidence type="ECO:0000313" key="3">
    <source>
        <dbReference type="Proteomes" id="UP000030753"/>
    </source>
</evidence>
<reference evidence="2 3" key="1">
    <citation type="submission" date="2011-06" db="EMBL/GenBank/DDBJ databases">
        <title>The Genome Sequence of Fusarium oxysporum FOSC 3-a.</title>
        <authorList>
            <consortium name="The Broad Institute Genome Sequencing Platform"/>
            <person name="Ma L.-J."/>
            <person name="Gale L.R."/>
            <person name="Schwartz D.C."/>
            <person name="Zhou S."/>
            <person name="Corby-Kistler H."/>
            <person name="Young S.K."/>
            <person name="Zeng Q."/>
            <person name="Gargeya S."/>
            <person name="Fitzgerald M."/>
            <person name="Haas B."/>
            <person name="Abouelleil A."/>
            <person name="Alvarado L."/>
            <person name="Arachchi H.M."/>
            <person name="Berlin A."/>
            <person name="Brown A."/>
            <person name="Chapman S.B."/>
            <person name="Chen Z."/>
            <person name="Dunbar C."/>
            <person name="Freedman E."/>
            <person name="Gearin G."/>
            <person name="Gellesch M."/>
            <person name="Goldberg J."/>
            <person name="Griggs A."/>
            <person name="Gujja S."/>
            <person name="Heiman D."/>
            <person name="Howarth C."/>
            <person name="Larson L."/>
            <person name="Lui A."/>
            <person name="MacDonald P.J.P."/>
            <person name="Mehta T."/>
            <person name="Montmayeur A."/>
            <person name="Murphy C."/>
            <person name="Neiman D."/>
            <person name="Pearson M."/>
            <person name="Priest M."/>
            <person name="Roberts A."/>
            <person name="Saif S."/>
            <person name="Shea T."/>
            <person name="Shenoy N."/>
            <person name="Sisk P."/>
            <person name="Stolte C."/>
            <person name="Sykes S."/>
            <person name="Wortman J."/>
            <person name="Nusbaum C."/>
            <person name="Birren B."/>
        </authorList>
    </citation>
    <scope>NUCLEOTIDE SEQUENCE [LARGE SCALE GENOMIC DNA]</scope>
    <source>
        <strain evidence="3">FOSC 3-a</strain>
    </source>
</reference>
<sequence length="139" mass="15840">MQSLRDESVRASGSCQDQLSLVTGIVSLLNLWFWGLLPLAPKVSVLMLDTRDSLRVVRGGDQRFIEGDFMGRELKVLRHLSQQSLFVQLFRFVCGDRFRFIDVWSKQPYATNSINNCKRTSVAGICLQLTVRRLISVMS</sequence>
<accession>W9IKG3</accession>
<proteinExistence type="predicted"/>
<dbReference type="AlphaFoldDB" id="W9IKG3"/>